<accession>A0AAF3F746</accession>
<name>A0AAF3F746_9BILA</name>
<evidence type="ECO:0000256" key="1">
    <source>
        <dbReference type="SAM" id="Phobius"/>
    </source>
</evidence>
<evidence type="ECO:0008006" key="4">
    <source>
        <dbReference type="Google" id="ProtNLM"/>
    </source>
</evidence>
<reference evidence="3" key="1">
    <citation type="submission" date="2024-02" db="UniProtKB">
        <authorList>
            <consortium name="WormBaseParasite"/>
        </authorList>
    </citation>
    <scope>IDENTIFICATION</scope>
</reference>
<keyword evidence="1" id="KW-0812">Transmembrane</keyword>
<keyword evidence="2" id="KW-1185">Reference proteome</keyword>
<feature type="transmembrane region" description="Helical" evidence="1">
    <location>
        <begin position="35"/>
        <end position="55"/>
    </location>
</feature>
<dbReference type="InterPro" id="IPR019422">
    <property type="entry name" value="7TM_GPCR_serpentine_rcpt_Srh"/>
</dbReference>
<keyword evidence="1" id="KW-0472">Membrane</keyword>
<dbReference type="AlphaFoldDB" id="A0AAF3F746"/>
<organism evidence="2 3">
    <name type="scientific">Mesorhabditis belari</name>
    <dbReference type="NCBI Taxonomy" id="2138241"/>
    <lineage>
        <taxon>Eukaryota</taxon>
        <taxon>Metazoa</taxon>
        <taxon>Ecdysozoa</taxon>
        <taxon>Nematoda</taxon>
        <taxon>Chromadorea</taxon>
        <taxon>Rhabditida</taxon>
        <taxon>Rhabditina</taxon>
        <taxon>Rhabditomorpha</taxon>
        <taxon>Rhabditoidea</taxon>
        <taxon>Rhabditidae</taxon>
        <taxon>Mesorhabditinae</taxon>
        <taxon>Mesorhabditis</taxon>
    </lineage>
</organism>
<sequence>MSTMNVIYTILCNKLINDLFHGHLSKKTRLQQKKLLTALSIQTAIPLISSGLPWFYYGTIIGIGQTEIKQTLNNIAFAFLGSHGTQSSLALLVLTEPYRVFLLRSLQKIPILKRLATFYLTKRGNVFVVPSTSNNTRTGVQTS</sequence>
<keyword evidence="1" id="KW-1133">Transmembrane helix</keyword>
<proteinExistence type="predicted"/>
<evidence type="ECO:0000313" key="2">
    <source>
        <dbReference type="Proteomes" id="UP000887575"/>
    </source>
</evidence>
<dbReference type="WBParaSite" id="MBELARI_LOCUS2705">
    <property type="protein sequence ID" value="MBELARI_LOCUS2705"/>
    <property type="gene ID" value="MBELARI_LOCUS2705"/>
</dbReference>
<dbReference type="Proteomes" id="UP000887575">
    <property type="component" value="Unassembled WGS sequence"/>
</dbReference>
<protein>
    <recommendedName>
        <fullName evidence="4">G protein-coupled receptor</fullName>
    </recommendedName>
</protein>
<dbReference type="Pfam" id="PF10318">
    <property type="entry name" value="7TM_GPCR_Srh"/>
    <property type="match status" value="1"/>
</dbReference>
<evidence type="ECO:0000313" key="3">
    <source>
        <dbReference type="WBParaSite" id="MBELARI_LOCUS2705"/>
    </source>
</evidence>